<comment type="catalytic activity">
    <reaction evidence="1 4">
        <text>a uridine in RNA = a pseudouridine in RNA</text>
        <dbReference type="Rhea" id="RHEA:48348"/>
        <dbReference type="Rhea" id="RHEA-COMP:12068"/>
        <dbReference type="Rhea" id="RHEA-COMP:12069"/>
        <dbReference type="ChEBI" id="CHEBI:65314"/>
        <dbReference type="ChEBI" id="CHEBI:65315"/>
    </reaction>
</comment>
<evidence type="ECO:0000256" key="2">
    <source>
        <dbReference type="ARBA" id="ARBA00010876"/>
    </source>
</evidence>
<evidence type="ECO:0000256" key="1">
    <source>
        <dbReference type="ARBA" id="ARBA00000073"/>
    </source>
</evidence>
<dbReference type="InterPro" id="IPR006145">
    <property type="entry name" value="PsdUridine_synth_RsuA/RluA"/>
</dbReference>
<dbReference type="Pfam" id="PF00849">
    <property type="entry name" value="PseudoU_synth_2"/>
    <property type="match status" value="1"/>
</dbReference>
<evidence type="ECO:0000259" key="5">
    <source>
        <dbReference type="Pfam" id="PF00849"/>
    </source>
</evidence>
<evidence type="ECO:0000313" key="7">
    <source>
        <dbReference type="Proteomes" id="UP000050961"/>
    </source>
</evidence>
<dbReference type="CDD" id="cd02869">
    <property type="entry name" value="PseudoU_synth_RluA_like"/>
    <property type="match status" value="1"/>
</dbReference>
<organism evidence="6 7">
    <name type="scientific">Liquorilactobacillus sucicola DSM 21376 = JCM 15457</name>
    <dbReference type="NCBI Taxonomy" id="1423806"/>
    <lineage>
        <taxon>Bacteria</taxon>
        <taxon>Bacillati</taxon>
        <taxon>Bacillota</taxon>
        <taxon>Bacilli</taxon>
        <taxon>Lactobacillales</taxon>
        <taxon>Lactobacillaceae</taxon>
        <taxon>Liquorilactobacillus</taxon>
    </lineage>
</organism>
<dbReference type="eggNOG" id="COG0564">
    <property type="taxonomic scope" value="Bacteria"/>
</dbReference>
<name>A0A023CYL6_9LACO</name>
<dbReference type="EMBL" id="AYZF01000002">
    <property type="protein sequence ID" value="KRN07467.1"/>
    <property type="molecule type" value="Genomic_DNA"/>
</dbReference>
<evidence type="ECO:0000313" key="6">
    <source>
        <dbReference type="EMBL" id="KRN07467.1"/>
    </source>
</evidence>
<evidence type="ECO:0000256" key="4">
    <source>
        <dbReference type="RuleBase" id="RU362028"/>
    </source>
</evidence>
<dbReference type="NCBIfam" id="TIGR00005">
    <property type="entry name" value="rluA_subfam"/>
    <property type="match status" value="1"/>
</dbReference>
<dbReference type="PATRIC" id="fig|1423806.3.peg.759"/>
<gene>
    <name evidence="6" type="ORF">FD15_GL000747</name>
</gene>
<dbReference type="InterPro" id="IPR020103">
    <property type="entry name" value="PsdUridine_synth_cat_dom_sf"/>
</dbReference>
<dbReference type="Proteomes" id="UP000050961">
    <property type="component" value="Unassembled WGS sequence"/>
</dbReference>
<feature type="active site" evidence="3">
    <location>
        <position position="132"/>
    </location>
</feature>
<evidence type="ECO:0000256" key="3">
    <source>
        <dbReference type="PIRSR" id="PIRSR606225-1"/>
    </source>
</evidence>
<comment type="caution">
    <text evidence="6">The sequence shown here is derived from an EMBL/GenBank/DDBJ whole genome shotgun (WGS) entry which is preliminary data.</text>
</comment>
<proteinExistence type="inferred from homology"/>
<dbReference type="GO" id="GO:0000455">
    <property type="term" value="P:enzyme-directed rRNA pseudouridine synthesis"/>
    <property type="evidence" value="ECO:0007669"/>
    <property type="project" value="TreeGrafter"/>
</dbReference>
<dbReference type="Gene3D" id="3.30.2350.10">
    <property type="entry name" value="Pseudouridine synthase"/>
    <property type="match status" value="1"/>
</dbReference>
<dbReference type="RefSeq" id="WP_051993385.1">
    <property type="nucleotide sequence ID" value="NZ_AYZF01000002.1"/>
</dbReference>
<dbReference type="InterPro" id="IPR006225">
    <property type="entry name" value="PsdUridine_synth_RluC/D"/>
</dbReference>
<sequence>MHYTWSSREDKITVKRFLANRGVSHRLLRQIKEGGGKVWLDQKNVQLNTYVSKNEEVTLCLPPENNQEVKPDHEKIEVLLENENWLVVNKPADLTSVPGPSNRTKTLVNRTKGYLLDKHAEDLVPHIITRLDRFTSGVVLIAKNRLAQGLINKQVEEKAINKQYLAVIEGKISEKHGIIEQPIGRVGDQIRRTVLQNGQYAKTEYWVLSENERGSLLRVKLHTGRTHQIRVHFAFCGHPLLGDELYGGEMQMGITRQALHASTIEYTDPFNGTRQTITAPLPDDFTQLCDKIGLALPAFDY</sequence>
<protein>
    <recommendedName>
        <fullName evidence="4">Pseudouridine synthase</fullName>
        <ecNumber evidence="4">5.4.99.-</ecNumber>
    </recommendedName>
</protein>
<dbReference type="OrthoDB" id="9807829at2"/>
<keyword evidence="4" id="KW-0413">Isomerase</keyword>
<dbReference type="InterPro" id="IPR050188">
    <property type="entry name" value="RluA_PseudoU_synthase"/>
</dbReference>
<dbReference type="GO" id="GO:0009982">
    <property type="term" value="F:pseudouridine synthase activity"/>
    <property type="evidence" value="ECO:0007669"/>
    <property type="project" value="InterPro"/>
</dbReference>
<dbReference type="GO" id="GO:0003723">
    <property type="term" value="F:RNA binding"/>
    <property type="evidence" value="ECO:0007669"/>
    <property type="project" value="InterPro"/>
</dbReference>
<dbReference type="PROSITE" id="PS01129">
    <property type="entry name" value="PSI_RLU"/>
    <property type="match status" value="1"/>
</dbReference>
<dbReference type="GO" id="GO:0140098">
    <property type="term" value="F:catalytic activity, acting on RNA"/>
    <property type="evidence" value="ECO:0007669"/>
    <property type="project" value="UniProtKB-ARBA"/>
</dbReference>
<dbReference type="AlphaFoldDB" id="A0A023CYL6"/>
<comment type="function">
    <text evidence="4">Responsible for synthesis of pseudouridine from uracil.</text>
</comment>
<comment type="similarity">
    <text evidence="2 4">Belongs to the pseudouridine synthase RluA family.</text>
</comment>
<dbReference type="PANTHER" id="PTHR21600">
    <property type="entry name" value="MITOCHONDRIAL RNA PSEUDOURIDINE SYNTHASE"/>
    <property type="match status" value="1"/>
</dbReference>
<reference evidence="6 7" key="1">
    <citation type="journal article" date="2015" name="Genome Announc.">
        <title>Expanding the biotechnology potential of lactobacilli through comparative genomics of 213 strains and associated genera.</title>
        <authorList>
            <person name="Sun Z."/>
            <person name="Harris H.M."/>
            <person name="McCann A."/>
            <person name="Guo C."/>
            <person name="Argimon S."/>
            <person name="Zhang W."/>
            <person name="Yang X."/>
            <person name="Jeffery I.B."/>
            <person name="Cooney J.C."/>
            <person name="Kagawa T.F."/>
            <person name="Liu W."/>
            <person name="Song Y."/>
            <person name="Salvetti E."/>
            <person name="Wrobel A."/>
            <person name="Rasinkangas P."/>
            <person name="Parkhill J."/>
            <person name="Rea M.C."/>
            <person name="O'Sullivan O."/>
            <person name="Ritari J."/>
            <person name="Douillard F.P."/>
            <person name="Paul Ross R."/>
            <person name="Yang R."/>
            <person name="Briner A.E."/>
            <person name="Felis G.E."/>
            <person name="de Vos W.M."/>
            <person name="Barrangou R."/>
            <person name="Klaenhammer T.R."/>
            <person name="Caufield P.W."/>
            <person name="Cui Y."/>
            <person name="Zhang H."/>
            <person name="O'Toole P.W."/>
        </authorList>
    </citation>
    <scope>NUCLEOTIDE SEQUENCE [LARGE SCALE GENOMIC DNA]</scope>
    <source>
        <strain evidence="6 7">DSM 21376</strain>
    </source>
</reference>
<dbReference type="InterPro" id="IPR006224">
    <property type="entry name" value="PsdUridine_synth_RluA-like_CS"/>
</dbReference>
<dbReference type="SUPFAM" id="SSF55120">
    <property type="entry name" value="Pseudouridine synthase"/>
    <property type="match status" value="1"/>
</dbReference>
<dbReference type="PANTHER" id="PTHR21600:SF35">
    <property type="entry name" value="PSEUDOURIDINE SYNTHASE"/>
    <property type="match status" value="1"/>
</dbReference>
<dbReference type="STRING" id="1423806.FD15_GL000747"/>
<accession>A0A023CYL6</accession>
<keyword evidence="7" id="KW-1185">Reference proteome</keyword>
<dbReference type="EC" id="5.4.99.-" evidence="4"/>
<feature type="domain" description="Pseudouridine synthase RsuA/RluA-like" evidence="5">
    <location>
        <begin position="84"/>
        <end position="234"/>
    </location>
</feature>